<proteinExistence type="predicted"/>
<keyword evidence="1" id="KW-0472">Membrane</keyword>
<sequence>MAFFVLKSNSMIPLLDGEGGVAVRGFRISYIRLLVITLLAIACGFLSYQAVRPEVFYYIKVKEQSELEMGTPLSLDHIEKGVLEMGNRFFSSSVEVPGFIPWKEASNLIGLPVTRHVKAGGPLLMGDIPTGIEESQIQSNEPNQTAVTIPVDNISGVSAQLQERERVHIYASFKDDEGAHTGLLLKAMPIVGVQRGVDGDGAILKAVTISLTLHEARLLTHALHYGKLHLGKAGYGKDQISGIGDIHFATAMMKSNKRWTDMEGEGGS</sequence>
<organism evidence="2 3">
    <name type="scientific">Brevibacillus laterosporus</name>
    <name type="common">Bacillus laterosporus</name>
    <dbReference type="NCBI Taxonomy" id="1465"/>
    <lineage>
        <taxon>Bacteria</taxon>
        <taxon>Bacillati</taxon>
        <taxon>Bacillota</taxon>
        <taxon>Bacilli</taxon>
        <taxon>Bacillales</taxon>
        <taxon>Paenibacillaceae</taxon>
        <taxon>Brevibacillus</taxon>
    </lineage>
</organism>
<comment type="caution">
    <text evidence="2">The sequence shown here is derived from an EMBL/GenBank/DDBJ whole genome shotgun (WGS) entry which is preliminary data.</text>
</comment>
<feature type="transmembrane region" description="Helical" evidence="1">
    <location>
        <begin position="30"/>
        <end position="51"/>
    </location>
</feature>
<keyword evidence="1" id="KW-0812">Transmembrane</keyword>
<gene>
    <name evidence="2" type="ORF">O0554_14575</name>
</gene>
<evidence type="ECO:0000313" key="2">
    <source>
        <dbReference type="EMBL" id="MCZ0808119.1"/>
    </source>
</evidence>
<name>A0AAP3DGM8_BRELA</name>
<evidence type="ECO:0000313" key="3">
    <source>
        <dbReference type="Proteomes" id="UP001077662"/>
    </source>
</evidence>
<dbReference type="EMBL" id="JAPTNE010000018">
    <property type="protein sequence ID" value="MCZ0808119.1"/>
    <property type="molecule type" value="Genomic_DNA"/>
</dbReference>
<evidence type="ECO:0008006" key="4">
    <source>
        <dbReference type="Google" id="ProtNLM"/>
    </source>
</evidence>
<dbReference type="AlphaFoldDB" id="A0AAP3DGM8"/>
<evidence type="ECO:0000256" key="1">
    <source>
        <dbReference type="SAM" id="Phobius"/>
    </source>
</evidence>
<keyword evidence="1" id="KW-1133">Transmembrane helix</keyword>
<reference evidence="2" key="1">
    <citation type="submission" date="2022-09" db="EMBL/GenBank/DDBJ databases">
        <title>Genome analysis and characterization of larvicidal activity of Brevibacillus strains.</title>
        <authorList>
            <person name="Patrusheva E.V."/>
            <person name="Izotova A.O."/>
            <person name="Toshchakov S.V."/>
            <person name="Sineoky S.P."/>
        </authorList>
    </citation>
    <scope>NUCLEOTIDE SEQUENCE</scope>
    <source>
        <strain evidence="2">VKPM_B-13247</strain>
    </source>
</reference>
<protein>
    <recommendedName>
        <fullName evidence="4">Flp pilus assembly protein RcpC/CpaB domain-containing protein</fullName>
    </recommendedName>
</protein>
<accession>A0AAP3DGM8</accession>
<dbReference type="Proteomes" id="UP001077662">
    <property type="component" value="Unassembled WGS sequence"/>
</dbReference>
<dbReference type="RefSeq" id="WP_258073090.1">
    <property type="nucleotide sequence ID" value="NZ_JANSGW010000018.1"/>
</dbReference>